<evidence type="ECO:0000313" key="2">
    <source>
        <dbReference type="EMBL" id="GAA3933478.1"/>
    </source>
</evidence>
<comment type="caution">
    <text evidence="2">The sequence shown here is derived from an EMBL/GenBank/DDBJ whole genome shotgun (WGS) entry which is preliminary data.</text>
</comment>
<dbReference type="InterPro" id="IPR010310">
    <property type="entry name" value="T7SS_ESAT-6-like"/>
</dbReference>
<evidence type="ECO:0000256" key="1">
    <source>
        <dbReference type="RuleBase" id="RU362001"/>
    </source>
</evidence>
<proteinExistence type="inferred from homology"/>
<gene>
    <name evidence="2" type="ORF">GCM10022383_10030</name>
</gene>
<dbReference type="Pfam" id="PF06013">
    <property type="entry name" value="WXG100"/>
    <property type="match status" value="1"/>
</dbReference>
<evidence type="ECO:0000313" key="3">
    <source>
        <dbReference type="Proteomes" id="UP001501591"/>
    </source>
</evidence>
<dbReference type="NCBIfam" id="TIGR03930">
    <property type="entry name" value="WXG100_ESAT6"/>
    <property type="match status" value="1"/>
</dbReference>
<sequence>MSESAYKVEPDTLDIAATDITSTRELIDGHQLELDQATAELLTQWTGAASEAWGRTQAGWQSDLGDAMAAATALSTAVREAADGYRDADDAVSRAWSI</sequence>
<comment type="similarity">
    <text evidence="1">Belongs to the WXG100 family.</text>
</comment>
<dbReference type="RefSeq" id="WP_344818426.1">
    <property type="nucleotide sequence ID" value="NZ_BAABCP010000001.1"/>
</dbReference>
<name>A0ABP7N0A2_9MICO</name>
<dbReference type="SUPFAM" id="SSF140453">
    <property type="entry name" value="EsxAB dimer-like"/>
    <property type="match status" value="1"/>
</dbReference>
<dbReference type="Proteomes" id="UP001501591">
    <property type="component" value="Unassembled WGS sequence"/>
</dbReference>
<protein>
    <recommendedName>
        <fullName evidence="1">ESAT-6-like protein</fullName>
    </recommendedName>
</protein>
<dbReference type="InterPro" id="IPR036689">
    <property type="entry name" value="ESAT-6-like_sf"/>
</dbReference>
<keyword evidence="3" id="KW-1185">Reference proteome</keyword>
<accession>A0ABP7N0A2</accession>
<reference evidence="3" key="1">
    <citation type="journal article" date="2019" name="Int. J. Syst. Evol. Microbiol.">
        <title>The Global Catalogue of Microorganisms (GCM) 10K type strain sequencing project: providing services to taxonomists for standard genome sequencing and annotation.</title>
        <authorList>
            <consortium name="The Broad Institute Genomics Platform"/>
            <consortium name="The Broad Institute Genome Sequencing Center for Infectious Disease"/>
            <person name="Wu L."/>
            <person name="Ma J."/>
        </authorList>
    </citation>
    <scope>NUCLEOTIDE SEQUENCE [LARGE SCALE GENOMIC DNA]</scope>
    <source>
        <strain evidence="3">JCM 17024</strain>
    </source>
</reference>
<dbReference type="EMBL" id="BAABCP010000001">
    <property type="protein sequence ID" value="GAA3933478.1"/>
    <property type="molecule type" value="Genomic_DNA"/>
</dbReference>
<organism evidence="2 3">
    <name type="scientific">Microbacterium soli</name>
    <dbReference type="NCBI Taxonomy" id="446075"/>
    <lineage>
        <taxon>Bacteria</taxon>
        <taxon>Bacillati</taxon>
        <taxon>Actinomycetota</taxon>
        <taxon>Actinomycetes</taxon>
        <taxon>Micrococcales</taxon>
        <taxon>Microbacteriaceae</taxon>
        <taxon>Microbacterium</taxon>
    </lineage>
</organism>
<dbReference type="Gene3D" id="1.10.287.1060">
    <property type="entry name" value="ESAT-6-like"/>
    <property type="match status" value="1"/>
</dbReference>